<dbReference type="AlphaFoldDB" id="A0A4R8T0C6"/>
<dbReference type="SUPFAM" id="SSF52200">
    <property type="entry name" value="Toll/Interleukin receptor TIR domain"/>
    <property type="match status" value="1"/>
</dbReference>
<evidence type="ECO:0000313" key="7">
    <source>
        <dbReference type="Proteomes" id="UP000294604"/>
    </source>
</evidence>
<feature type="repeat" description="WD" evidence="3">
    <location>
        <begin position="753"/>
        <end position="794"/>
    </location>
</feature>
<keyword evidence="2" id="KW-0677">Repeat</keyword>
<feature type="repeat" description="WD" evidence="3">
    <location>
        <begin position="321"/>
        <end position="353"/>
    </location>
</feature>
<dbReference type="PANTHER" id="PTHR22847:SF637">
    <property type="entry name" value="WD REPEAT DOMAIN 5B"/>
    <property type="match status" value="1"/>
</dbReference>
<feature type="repeat" description="WD" evidence="3">
    <location>
        <begin position="499"/>
        <end position="529"/>
    </location>
</feature>
<feature type="domain" description="TIR" evidence="5">
    <location>
        <begin position="27"/>
        <end position="148"/>
    </location>
</feature>
<gene>
    <name evidence="6" type="ORF">CCUG60884_00024</name>
</gene>
<dbReference type="PROSITE" id="PS50294">
    <property type="entry name" value="WD_REPEATS_REGION"/>
    <property type="match status" value="2"/>
</dbReference>
<dbReference type="PROSITE" id="PS50104">
    <property type="entry name" value="TIR"/>
    <property type="match status" value="1"/>
</dbReference>
<dbReference type="InterPro" id="IPR001680">
    <property type="entry name" value="WD40_rpt"/>
</dbReference>
<accession>A0A4R8T0C6</accession>
<feature type="repeat" description="WD" evidence="3">
    <location>
        <begin position="575"/>
        <end position="616"/>
    </location>
</feature>
<evidence type="ECO:0000313" key="6">
    <source>
        <dbReference type="EMBL" id="TEA09632.1"/>
    </source>
</evidence>
<dbReference type="SMART" id="SM00255">
    <property type="entry name" value="TIR"/>
    <property type="match status" value="1"/>
</dbReference>
<evidence type="ECO:0000259" key="5">
    <source>
        <dbReference type="PROSITE" id="PS50104"/>
    </source>
</evidence>
<dbReference type="SUPFAM" id="SSF63829">
    <property type="entry name" value="Calcium-dependent phosphotriesterase"/>
    <property type="match status" value="1"/>
</dbReference>
<evidence type="ECO:0000256" key="4">
    <source>
        <dbReference type="SAM" id="Phobius"/>
    </source>
</evidence>
<keyword evidence="4" id="KW-0812">Transmembrane</keyword>
<keyword evidence="1 3" id="KW-0853">WD repeat</keyword>
<dbReference type="PROSITE" id="PS50082">
    <property type="entry name" value="WD_REPEATS_2"/>
    <property type="match status" value="7"/>
</dbReference>
<feature type="transmembrane region" description="Helical" evidence="4">
    <location>
        <begin position="216"/>
        <end position="237"/>
    </location>
</feature>
<feature type="repeat" description="WD" evidence="3">
    <location>
        <begin position="531"/>
        <end position="573"/>
    </location>
</feature>
<dbReference type="InterPro" id="IPR015943">
    <property type="entry name" value="WD40/YVTN_repeat-like_dom_sf"/>
</dbReference>
<keyword evidence="4" id="KW-1133">Transmembrane helix</keyword>
<dbReference type="CDD" id="cd00200">
    <property type="entry name" value="WD40"/>
    <property type="match status" value="2"/>
</dbReference>
<dbReference type="SUPFAM" id="SSF82171">
    <property type="entry name" value="DPP6 N-terminal domain-like"/>
    <property type="match status" value="1"/>
</dbReference>
<dbReference type="GO" id="GO:0007165">
    <property type="term" value="P:signal transduction"/>
    <property type="evidence" value="ECO:0007669"/>
    <property type="project" value="InterPro"/>
</dbReference>
<comment type="caution">
    <text evidence="6">The sequence shown here is derived from an EMBL/GenBank/DDBJ whole genome shotgun (WGS) entry which is preliminary data.</text>
</comment>
<keyword evidence="4" id="KW-0472">Membrane</keyword>
<dbReference type="InterPro" id="IPR035897">
    <property type="entry name" value="Toll_tir_struct_dom_sf"/>
</dbReference>
<dbReference type="EMBL" id="PECL01000001">
    <property type="protein sequence ID" value="TEA09632.1"/>
    <property type="molecule type" value="Genomic_DNA"/>
</dbReference>
<evidence type="ECO:0000256" key="2">
    <source>
        <dbReference type="ARBA" id="ARBA00022737"/>
    </source>
</evidence>
<evidence type="ECO:0000256" key="1">
    <source>
        <dbReference type="ARBA" id="ARBA00022574"/>
    </source>
</evidence>
<sequence length="958" mass="102990">MDNRAETTEPEDPAYAAELPLAEPCGYDYDAFLSYSRADTPVAEGIQKGLHSIGRKLGRLHALRVFRDKTDLAASPSLWAKLTEALDKSRYLVVVLSPNSASSEWVNKEIDYWLAHRGRNNLVLVMADGTLIWDDTHGAFNPDGSTAAPPALAAPDALGTEPIYIDVSHDNPWDIQNPIFRDKLTDIAAPIHGKPKYELASDDLREQQRFRRFRRLAISAMAILTILAVAAASIAFIKQREAQQQRNEAIHQRNDAVALRLATEANAILKRQRGGPDDRALQELTTAVRLAPAAARGGVLSGLQTAMPVQKIIRTSEIPVTVRVTPDGKRIITGGNQSIIHIWDATTGQKTSELAGTPHTSVQVVGLTPDGKRLITGDSLSMTRLWNLDTGTIIRQFEAGADAAMSADGTRVAAIEARPGPDKKPIYRIGVWDVVTGAQIGQFPEQSDSLRDLALSPDGHRIITTGWSTIQIWNADNGQQIGETIAVGDADGKLSAAPAFSPDGSRFVAGLSDHTVRQWDAFTGAPVGAPMIGHTDQVFQVTYSPDGTRIASGGMGDYSVRVWDAETGTPVSTPLVGHLDSIAGLTFTSDGQQIVSTSSDRTIRVWRADADKRLGGPIAAPAADLPKSILTIHVVGLLPGGQLDNVLSPFAVWNLADNRVTNLAGSEAFGKLAITPDGRRVAALRFNKVQVWDLHTGQIISSSEDEASGSVIAISPDGTRVALGRSKLDAERHGGRRISMYDTDTGKHVDREFGGLDGTTSAVRFSPDSRQLVAGNTSGQIQAWDATTGRQVGDSWSGDNNVIHALAFSPNGRLLASGQGKSIWIWDTQTHRAVGEPLTGHTNAIYALAFSPDGRLLASGAHSDTTGEVRIWDVASGQQIGEQLPGTDSQVLDVGFSPDSTGIFASQLESVWRWPGPAQWPDLLCDKLSVNMSRTQWKLWVSPDIDYVAGCPDLPVPE</sequence>
<dbReference type="Proteomes" id="UP000294604">
    <property type="component" value="Unassembled WGS sequence"/>
</dbReference>
<dbReference type="Gene3D" id="3.40.50.10140">
    <property type="entry name" value="Toll/interleukin-1 receptor homology (TIR) domain"/>
    <property type="match status" value="1"/>
</dbReference>
<protein>
    <submittedName>
        <fullName evidence="6">Translocation protein TolB</fullName>
    </submittedName>
</protein>
<dbReference type="SMART" id="SM00320">
    <property type="entry name" value="WD40"/>
    <property type="match status" value="10"/>
</dbReference>
<dbReference type="PANTHER" id="PTHR22847">
    <property type="entry name" value="WD40 REPEAT PROTEIN"/>
    <property type="match status" value="1"/>
</dbReference>
<reference evidence="6 7" key="1">
    <citation type="journal article" date="2019" name="Sci. Rep.">
        <title>Extended insight into the Mycobacterium chelonae-abscessus complex through whole genome sequencing of Mycobacterium salmoniphilum outbreak and Mycobacterium salmoniphilum-like strains.</title>
        <authorList>
            <person name="Behra P.R.K."/>
            <person name="Das S."/>
            <person name="Pettersson B.M.F."/>
            <person name="Shirreff L."/>
            <person name="DuCote T."/>
            <person name="Jacobsson K.G."/>
            <person name="Ennis D.G."/>
            <person name="Kirsebom L.A."/>
        </authorList>
    </citation>
    <scope>NUCLEOTIDE SEQUENCE [LARGE SCALE GENOMIC DNA]</scope>
    <source>
        <strain evidence="6 7">CCUG 60884</strain>
    </source>
</reference>
<feature type="repeat" description="WD" evidence="3">
    <location>
        <begin position="838"/>
        <end position="882"/>
    </location>
</feature>
<organism evidence="6 7">
    <name type="scientific">Mycobacteroides salmoniphilum</name>
    <dbReference type="NCBI Taxonomy" id="404941"/>
    <lineage>
        <taxon>Bacteria</taxon>
        <taxon>Bacillati</taxon>
        <taxon>Actinomycetota</taxon>
        <taxon>Actinomycetes</taxon>
        <taxon>Mycobacteriales</taxon>
        <taxon>Mycobacteriaceae</taxon>
        <taxon>Mycobacteroides</taxon>
    </lineage>
</organism>
<evidence type="ECO:0000256" key="3">
    <source>
        <dbReference type="PROSITE-ProRule" id="PRU00221"/>
    </source>
</evidence>
<dbReference type="InterPro" id="IPR000157">
    <property type="entry name" value="TIR_dom"/>
</dbReference>
<dbReference type="Pfam" id="PF00400">
    <property type="entry name" value="WD40"/>
    <property type="match status" value="6"/>
</dbReference>
<proteinExistence type="predicted"/>
<dbReference type="Pfam" id="PF13676">
    <property type="entry name" value="TIR_2"/>
    <property type="match status" value="1"/>
</dbReference>
<name>A0A4R8T0C6_9MYCO</name>
<feature type="repeat" description="WD" evidence="3">
    <location>
        <begin position="796"/>
        <end position="836"/>
    </location>
</feature>
<dbReference type="Gene3D" id="2.130.10.10">
    <property type="entry name" value="YVTN repeat-like/Quinoprotein amine dehydrogenase"/>
    <property type="match status" value="4"/>
</dbReference>
<dbReference type="InterPro" id="IPR019775">
    <property type="entry name" value="WD40_repeat_CS"/>
</dbReference>
<dbReference type="PROSITE" id="PS00678">
    <property type="entry name" value="WD_REPEATS_1"/>
    <property type="match status" value="1"/>
</dbReference>